<keyword evidence="3" id="KW-1185">Reference proteome</keyword>
<sequence>MNNNLPLTDTFLFLRPTLIYEQLHLYVFLDVITLLALASTCRYLNTKIRAYLCRCLTESLHDFLPQPAQFIACMRSTRTIISGSFTLQFIFGSGQVPWNVHDLDLYTIQAQLPAVKAELQKQGYHVVEESKPNVSEYSLSEIFSIVKLWSKGHTINLVVSRSSSPVAPIFQFHSTIIMNYISVNSLFAAFPTTTAKYISMPNPSVFFQSHATW</sequence>
<accession>A0A8I2YDE2</accession>
<dbReference type="Proteomes" id="UP000683000">
    <property type="component" value="Unassembled WGS sequence"/>
</dbReference>
<evidence type="ECO:0000256" key="1">
    <source>
        <dbReference type="SAM" id="Phobius"/>
    </source>
</evidence>
<protein>
    <submittedName>
        <fullName evidence="2">Uncharacterized protein</fullName>
    </submittedName>
</protein>
<comment type="caution">
    <text evidence="2">The sequence shown here is derived from an EMBL/GenBank/DDBJ whole genome shotgun (WGS) entry which is preliminary data.</text>
</comment>
<keyword evidence="1" id="KW-1133">Transmembrane helix</keyword>
<gene>
    <name evidence="2" type="ORF">JVT61DRAFT_13539</name>
</gene>
<reference evidence="2" key="1">
    <citation type="submission" date="2021-03" db="EMBL/GenBank/DDBJ databases">
        <title>Evolutionary innovations through gain and loss of genes in the ectomycorrhizal Boletales.</title>
        <authorList>
            <person name="Wu G."/>
            <person name="Miyauchi S."/>
            <person name="Morin E."/>
            <person name="Yang Z.-L."/>
            <person name="Xu J."/>
            <person name="Martin F.M."/>
        </authorList>
    </citation>
    <scope>NUCLEOTIDE SEQUENCE</scope>
    <source>
        <strain evidence="2">BR01</strain>
    </source>
</reference>
<keyword evidence="1" id="KW-0812">Transmembrane</keyword>
<proteinExistence type="predicted"/>
<dbReference type="OrthoDB" id="3183574at2759"/>
<dbReference type="AlphaFoldDB" id="A0A8I2YDE2"/>
<name>A0A8I2YDE2_9AGAM</name>
<feature type="transmembrane region" description="Helical" evidence="1">
    <location>
        <begin position="23"/>
        <end position="44"/>
    </location>
</feature>
<evidence type="ECO:0000313" key="2">
    <source>
        <dbReference type="EMBL" id="KAG6369779.1"/>
    </source>
</evidence>
<evidence type="ECO:0000313" key="3">
    <source>
        <dbReference type="Proteomes" id="UP000683000"/>
    </source>
</evidence>
<organism evidence="2 3">
    <name type="scientific">Boletus reticuloceps</name>
    <dbReference type="NCBI Taxonomy" id="495285"/>
    <lineage>
        <taxon>Eukaryota</taxon>
        <taxon>Fungi</taxon>
        <taxon>Dikarya</taxon>
        <taxon>Basidiomycota</taxon>
        <taxon>Agaricomycotina</taxon>
        <taxon>Agaricomycetes</taxon>
        <taxon>Agaricomycetidae</taxon>
        <taxon>Boletales</taxon>
        <taxon>Boletineae</taxon>
        <taxon>Boletaceae</taxon>
        <taxon>Boletoideae</taxon>
        <taxon>Boletus</taxon>
    </lineage>
</organism>
<dbReference type="EMBL" id="JAGFBS010000065">
    <property type="protein sequence ID" value="KAG6369779.1"/>
    <property type="molecule type" value="Genomic_DNA"/>
</dbReference>
<keyword evidence="1" id="KW-0472">Membrane</keyword>